<feature type="domain" description="Disease resistance N-terminal" evidence="5">
    <location>
        <begin position="13"/>
        <end position="95"/>
    </location>
</feature>
<evidence type="ECO:0000256" key="1">
    <source>
        <dbReference type="ARBA" id="ARBA00022737"/>
    </source>
</evidence>
<comment type="caution">
    <text evidence="6">The sequence shown here is derived from an EMBL/GenBank/DDBJ whole genome shotgun (WGS) entry which is preliminary data.</text>
</comment>
<keyword evidence="3" id="KW-0611">Plant defense</keyword>
<dbReference type="Pfam" id="PF18052">
    <property type="entry name" value="Rx_N"/>
    <property type="match status" value="1"/>
</dbReference>
<feature type="coiled-coil region" evidence="4">
    <location>
        <begin position="28"/>
        <end position="58"/>
    </location>
</feature>
<dbReference type="Gene3D" id="1.20.5.4130">
    <property type="match status" value="1"/>
</dbReference>
<evidence type="ECO:0000256" key="3">
    <source>
        <dbReference type="ARBA" id="ARBA00022821"/>
    </source>
</evidence>
<sequence length="102" mass="11657">MAEEILVNGAGEILKLLTSKAIDEINLVKGVKKEVAKLEAVANKIQQVLEDAEKKQVDDVSVRQWLQELKDVAYWAEDILDEITYESLRRQVEIQSHLKNKI</sequence>
<gene>
    <name evidence="6" type="ORF">Sjap_008605</name>
</gene>
<dbReference type="InterPro" id="IPR041118">
    <property type="entry name" value="Rx_N"/>
</dbReference>
<evidence type="ECO:0000256" key="4">
    <source>
        <dbReference type="SAM" id="Coils"/>
    </source>
</evidence>
<keyword evidence="4" id="KW-0175">Coiled coil</keyword>
<dbReference type="Proteomes" id="UP001417504">
    <property type="component" value="Unassembled WGS sequence"/>
</dbReference>
<evidence type="ECO:0000313" key="6">
    <source>
        <dbReference type="EMBL" id="KAK9138011.1"/>
    </source>
</evidence>
<evidence type="ECO:0000313" key="7">
    <source>
        <dbReference type="Proteomes" id="UP001417504"/>
    </source>
</evidence>
<protein>
    <recommendedName>
        <fullName evidence="5">Disease resistance N-terminal domain-containing protein</fullName>
    </recommendedName>
</protein>
<keyword evidence="2" id="KW-0547">Nucleotide-binding</keyword>
<keyword evidence="7" id="KW-1185">Reference proteome</keyword>
<reference evidence="6 7" key="1">
    <citation type="submission" date="2024-01" db="EMBL/GenBank/DDBJ databases">
        <title>Genome assemblies of Stephania.</title>
        <authorList>
            <person name="Yang L."/>
        </authorList>
    </citation>
    <scope>NUCLEOTIDE SEQUENCE [LARGE SCALE GENOMIC DNA]</scope>
    <source>
        <strain evidence="6">QJT</strain>
        <tissue evidence="6">Leaf</tissue>
    </source>
</reference>
<proteinExistence type="predicted"/>
<name>A0AAP0PEM0_9MAGN</name>
<evidence type="ECO:0000259" key="5">
    <source>
        <dbReference type="Pfam" id="PF18052"/>
    </source>
</evidence>
<organism evidence="6 7">
    <name type="scientific">Stephania japonica</name>
    <dbReference type="NCBI Taxonomy" id="461633"/>
    <lineage>
        <taxon>Eukaryota</taxon>
        <taxon>Viridiplantae</taxon>
        <taxon>Streptophyta</taxon>
        <taxon>Embryophyta</taxon>
        <taxon>Tracheophyta</taxon>
        <taxon>Spermatophyta</taxon>
        <taxon>Magnoliopsida</taxon>
        <taxon>Ranunculales</taxon>
        <taxon>Menispermaceae</taxon>
        <taxon>Menispermoideae</taxon>
        <taxon>Cissampelideae</taxon>
        <taxon>Stephania</taxon>
    </lineage>
</organism>
<dbReference type="AlphaFoldDB" id="A0AAP0PEM0"/>
<dbReference type="GO" id="GO:0000166">
    <property type="term" value="F:nucleotide binding"/>
    <property type="evidence" value="ECO:0007669"/>
    <property type="project" value="UniProtKB-KW"/>
</dbReference>
<evidence type="ECO:0000256" key="2">
    <source>
        <dbReference type="ARBA" id="ARBA00022741"/>
    </source>
</evidence>
<accession>A0AAP0PEM0</accession>
<keyword evidence="1" id="KW-0677">Repeat</keyword>
<dbReference type="EMBL" id="JBBNAE010000003">
    <property type="protein sequence ID" value="KAK9138011.1"/>
    <property type="molecule type" value="Genomic_DNA"/>
</dbReference>
<dbReference type="GO" id="GO:0006952">
    <property type="term" value="P:defense response"/>
    <property type="evidence" value="ECO:0007669"/>
    <property type="project" value="UniProtKB-KW"/>
</dbReference>